<evidence type="ECO:0000313" key="2">
    <source>
        <dbReference type="Proteomes" id="UP001500984"/>
    </source>
</evidence>
<accession>A0ABN2X510</accession>
<organism evidence="1 2">
    <name type="scientific">Brevibacterium salitolerans</name>
    <dbReference type="NCBI Taxonomy" id="1403566"/>
    <lineage>
        <taxon>Bacteria</taxon>
        <taxon>Bacillati</taxon>
        <taxon>Actinomycetota</taxon>
        <taxon>Actinomycetes</taxon>
        <taxon>Micrococcales</taxon>
        <taxon>Brevibacteriaceae</taxon>
        <taxon>Brevibacterium</taxon>
    </lineage>
</organism>
<comment type="caution">
    <text evidence="1">The sequence shown here is derived from an EMBL/GenBank/DDBJ whole genome shotgun (WGS) entry which is preliminary data.</text>
</comment>
<sequence length="77" mass="8853">MRETAPYILRKTTDGSMPFNGPCVRMLGDLREDGSHITPFQPAGFFDHLCSNELMRWEIAPDGQSWGVRREYLYDGD</sequence>
<keyword evidence="2" id="KW-1185">Reference proteome</keyword>
<reference evidence="1 2" key="1">
    <citation type="journal article" date="2019" name="Int. J. Syst. Evol. Microbiol.">
        <title>The Global Catalogue of Microorganisms (GCM) 10K type strain sequencing project: providing services to taxonomists for standard genome sequencing and annotation.</title>
        <authorList>
            <consortium name="The Broad Institute Genomics Platform"/>
            <consortium name="The Broad Institute Genome Sequencing Center for Infectious Disease"/>
            <person name="Wu L."/>
            <person name="Ma J."/>
        </authorList>
    </citation>
    <scope>NUCLEOTIDE SEQUENCE [LARGE SCALE GENOMIC DNA]</scope>
    <source>
        <strain evidence="1 2">JCM 15900</strain>
    </source>
</reference>
<evidence type="ECO:0000313" key="1">
    <source>
        <dbReference type="EMBL" id="GAA2105421.1"/>
    </source>
</evidence>
<name>A0ABN2X510_9MICO</name>
<proteinExistence type="predicted"/>
<gene>
    <name evidence="1" type="ORF">GCM10009823_30830</name>
</gene>
<dbReference type="Proteomes" id="UP001500984">
    <property type="component" value="Unassembled WGS sequence"/>
</dbReference>
<dbReference type="EMBL" id="BAAAPZ010000018">
    <property type="protein sequence ID" value="GAA2105421.1"/>
    <property type="molecule type" value="Genomic_DNA"/>
</dbReference>
<protein>
    <submittedName>
        <fullName evidence="1">Uncharacterized protein</fullName>
    </submittedName>
</protein>